<dbReference type="EMBL" id="QXFT01004758">
    <property type="protein sequence ID" value="KAE9276029.1"/>
    <property type="molecule type" value="Genomic_DNA"/>
</dbReference>
<name>A0A6A3KFC2_9STRA</name>
<evidence type="ECO:0000313" key="4">
    <source>
        <dbReference type="EMBL" id="KAE9276029.1"/>
    </source>
</evidence>
<dbReference type="Proteomes" id="UP000435112">
    <property type="component" value="Unassembled WGS sequence"/>
</dbReference>
<evidence type="ECO:0000313" key="3">
    <source>
        <dbReference type="EMBL" id="KAE9002563.1"/>
    </source>
</evidence>
<keyword evidence="6" id="KW-1185">Reference proteome</keyword>
<dbReference type="Proteomes" id="UP000434957">
    <property type="component" value="Unassembled WGS sequence"/>
</dbReference>
<dbReference type="AlphaFoldDB" id="A0A6A3KFC2"/>
<dbReference type="EMBL" id="QXFV01001583">
    <property type="protein sequence ID" value="KAE9002563.1"/>
    <property type="molecule type" value="Genomic_DNA"/>
</dbReference>
<proteinExistence type="predicted"/>
<evidence type="ECO:0000313" key="6">
    <source>
        <dbReference type="Proteomes" id="UP000434957"/>
    </source>
</evidence>
<gene>
    <name evidence="3" type="ORF">PR001_g18213</name>
    <name evidence="2" type="ORF">PR002_g20032</name>
    <name evidence="4" type="ORF">PR003_g29172</name>
</gene>
<feature type="signal peptide" evidence="1">
    <location>
        <begin position="1"/>
        <end position="24"/>
    </location>
</feature>
<organism evidence="3 5">
    <name type="scientific">Phytophthora rubi</name>
    <dbReference type="NCBI Taxonomy" id="129364"/>
    <lineage>
        <taxon>Eukaryota</taxon>
        <taxon>Sar</taxon>
        <taxon>Stramenopiles</taxon>
        <taxon>Oomycota</taxon>
        <taxon>Peronosporomycetes</taxon>
        <taxon>Peronosporales</taxon>
        <taxon>Peronosporaceae</taxon>
        <taxon>Phytophthora</taxon>
    </lineage>
</organism>
<feature type="chain" id="PRO_5036164781" description="RxLR effector protein" evidence="1">
    <location>
        <begin position="25"/>
        <end position="99"/>
    </location>
</feature>
<reference evidence="5 7" key="1">
    <citation type="submission" date="2018-09" db="EMBL/GenBank/DDBJ databases">
        <title>Genomic investigation of the strawberry pathogen Phytophthora fragariae indicates pathogenicity is determined by transcriptional variation in three key races.</title>
        <authorList>
            <person name="Adams T.M."/>
            <person name="Armitage A.D."/>
            <person name="Sobczyk M.K."/>
            <person name="Bates H.J."/>
            <person name="Dunwell J.M."/>
            <person name="Nellist C.F."/>
            <person name="Harrison R.J."/>
        </authorList>
    </citation>
    <scope>NUCLEOTIDE SEQUENCE [LARGE SCALE GENOMIC DNA]</scope>
    <source>
        <strain evidence="3 5">SCRP249</strain>
        <strain evidence="2 7">SCRP324</strain>
        <strain evidence="4 6">SCRP333</strain>
    </source>
</reference>
<accession>A0A6A3KFC2</accession>
<evidence type="ECO:0008006" key="8">
    <source>
        <dbReference type="Google" id="ProtNLM"/>
    </source>
</evidence>
<protein>
    <recommendedName>
        <fullName evidence="8">RxLR effector protein</fullName>
    </recommendedName>
</protein>
<dbReference type="EMBL" id="QXFU01001869">
    <property type="protein sequence ID" value="KAE8994134.1"/>
    <property type="molecule type" value="Genomic_DNA"/>
</dbReference>
<evidence type="ECO:0000313" key="5">
    <source>
        <dbReference type="Proteomes" id="UP000429607"/>
    </source>
</evidence>
<evidence type="ECO:0000256" key="1">
    <source>
        <dbReference type="SAM" id="SignalP"/>
    </source>
</evidence>
<comment type="caution">
    <text evidence="3">The sequence shown here is derived from an EMBL/GenBank/DDBJ whole genome shotgun (WGS) entry which is preliminary data.</text>
</comment>
<dbReference type="Proteomes" id="UP000429607">
    <property type="component" value="Unassembled WGS sequence"/>
</dbReference>
<keyword evidence="1" id="KW-0732">Signal</keyword>
<evidence type="ECO:0000313" key="2">
    <source>
        <dbReference type="EMBL" id="KAE8994134.1"/>
    </source>
</evidence>
<dbReference type="OrthoDB" id="10272304at2759"/>
<sequence length="99" mass="10872">MTGAPTLFAFCLILGCTTIRLCSRSGFPSYLLGNTKNVLHRHSVESTGIREDFGRPTDGRGVVHDPRTSALCLRTLRFILLIRVSLILKVNIASLTRTG</sequence>
<evidence type="ECO:0000313" key="7">
    <source>
        <dbReference type="Proteomes" id="UP000435112"/>
    </source>
</evidence>